<evidence type="ECO:0000256" key="16">
    <source>
        <dbReference type="SAM" id="MobiDB-lite"/>
    </source>
</evidence>
<feature type="compositionally biased region" description="Low complexity" evidence="16">
    <location>
        <begin position="71"/>
        <end position="91"/>
    </location>
</feature>
<reference evidence="19" key="2">
    <citation type="submission" date="2025-09" db="UniProtKB">
        <authorList>
            <consortium name="Ensembl"/>
        </authorList>
    </citation>
    <scope>IDENTIFICATION</scope>
</reference>
<dbReference type="GO" id="GO:0060255">
    <property type="term" value="P:regulation of macromolecule metabolic process"/>
    <property type="evidence" value="ECO:0007669"/>
    <property type="project" value="UniProtKB-ARBA"/>
</dbReference>
<dbReference type="SUPFAM" id="SSF54236">
    <property type="entry name" value="Ubiquitin-like"/>
    <property type="match status" value="1"/>
</dbReference>
<feature type="region of interest" description="Disordered" evidence="16">
    <location>
        <begin position="424"/>
        <end position="446"/>
    </location>
</feature>
<dbReference type="InterPro" id="IPR029071">
    <property type="entry name" value="Ubiquitin-like_domsf"/>
</dbReference>
<reference evidence="19" key="1">
    <citation type="submission" date="2025-08" db="UniProtKB">
        <authorList>
            <consortium name="Ensembl"/>
        </authorList>
    </citation>
    <scope>IDENTIFICATION</scope>
</reference>
<dbReference type="InterPro" id="IPR012989">
    <property type="entry name" value="SEP_domain"/>
</dbReference>
<evidence type="ECO:0000256" key="4">
    <source>
        <dbReference type="ARBA" id="ARBA00004484"/>
    </source>
</evidence>
<comment type="subcellular location">
    <subcellularLocation>
        <location evidence="3">Cell projection</location>
        <location evidence="3">Dendrite</location>
    </subcellularLocation>
    <subcellularLocation>
        <location evidence="5">Cytoplasm</location>
    </subcellularLocation>
    <subcellularLocation>
        <location evidence="2">Endoplasmic reticulum</location>
    </subcellularLocation>
    <subcellularLocation>
        <location evidence="6">Golgi apparatus</location>
    </subcellularLocation>
    <subcellularLocation>
        <location evidence="1">Nucleus</location>
    </subcellularLocation>
    <subcellularLocation>
        <location evidence="4">Perikaryon</location>
    </subcellularLocation>
</comment>
<evidence type="ECO:0000256" key="1">
    <source>
        <dbReference type="ARBA" id="ARBA00004123"/>
    </source>
</evidence>
<feature type="compositionally biased region" description="Basic and acidic residues" evidence="16">
    <location>
        <begin position="125"/>
        <end position="134"/>
    </location>
</feature>
<dbReference type="InterPro" id="IPR036241">
    <property type="entry name" value="NSFL1C_SEP_dom_sf"/>
</dbReference>
<dbReference type="GO" id="GO:0000045">
    <property type="term" value="P:autophagosome assembly"/>
    <property type="evidence" value="ECO:0007669"/>
    <property type="project" value="TreeGrafter"/>
</dbReference>
<dbReference type="Proteomes" id="UP000694562">
    <property type="component" value="Unplaced"/>
</dbReference>
<evidence type="ECO:0000259" key="17">
    <source>
        <dbReference type="PROSITE" id="PS50033"/>
    </source>
</evidence>
<comment type="subunit">
    <text evidence="14">Part of a complex composed of STUB1/CHIP, VCP/p97, CHRNA3, and UBXN2A that modulates the ubiquitination and endoplasmic reticulum-associated degradation (ERAD) of CHRNA3. Within the complex UBXN2A acts as a scaffold protein required for the interaction of CHRNA3 with VCP/p97, this interaction also inhibits CHRNA3 ubiquitination by STUB1/CHIP and subsequently ERAD. Interacts (via SEP domain) with CHRNA3 and interacts (via UBX domain) with VCP/P97; these interactions are required for the interaction of CHRNA3 with the STUB1-VCP-UBXN2A complex. Interacts with HSPA9/MOT-2 (via SBD domain); the interaction inhibits HSPA9/MOT-2 interaction with and degradation of p53, thereby promotes p53 translocation to the nucleus. Interacts with RICTOR.</text>
</comment>
<comment type="function">
    <text evidence="13">Acts to repress the ubiquitination and subsequent endoplasmic reticulum-associated degradation of CHRNA3 by the STUB1-VCP-UBXN2A complex in cortical neurons. Also acts to promote the translocation of CHRNA3 to the plasma membrane and subsequently increases plasma membrane acetylcholine-gated ion-channel activation. Plays a role in the inhibition of STUB1-mediated TP53 degradation, via its interaction with HSPA9 which acts to inhibit TP53 binding to HSPA9. Positively mediates the ubiquitination and proteosomal degradation of RICTOR, may thereby act as a negative regulator of the mTORC2 pathway.</text>
</comment>
<dbReference type="GO" id="GO:0005783">
    <property type="term" value="C:endoplasmic reticulum"/>
    <property type="evidence" value="ECO:0007669"/>
    <property type="project" value="UniProtKB-SubCell"/>
</dbReference>
<dbReference type="OrthoDB" id="25887at2759"/>
<evidence type="ECO:0000259" key="18">
    <source>
        <dbReference type="PROSITE" id="PS51399"/>
    </source>
</evidence>
<evidence type="ECO:0000256" key="2">
    <source>
        <dbReference type="ARBA" id="ARBA00004240"/>
    </source>
</evidence>
<feature type="domain" description="UBX" evidence="17">
    <location>
        <begin position="325"/>
        <end position="402"/>
    </location>
</feature>
<dbReference type="OMA" id="XELPSEL"/>
<feature type="compositionally biased region" description="Low complexity" evidence="16">
    <location>
        <begin position="1"/>
        <end position="11"/>
    </location>
</feature>
<evidence type="ECO:0000256" key="10">
    <source>
        <dbReference type="ARBA" id="ARBA00023034"/>
    </source>
</evidence>
<dbReference type="GO" id="GO:0005829">
    <property type="term" value="C:cytosol"/>
    <property type="evidence" value="ECO:0007669"/>
    <property type="project" value="TreeGrafter"/>
</dbReference>
<keyword evidence="7" id="KW-0963">Cytoplasm</keyword>
<dbReference type="FunFam" id="3.10.20.90:FF:000164">
    <property type="entry name" value="UBX domain-containing protein 2A"/>
    <property type="match status" value="1"/>
</dbReference>
<keyword evidence="20" id="KW-1185">Reference proteome</keyword>
<keyword evidence="12" id="KW-0966">Cell projection</keyword>
<dbReference type="Gene3D" id="3.10.20.90">
    <property type="entry name" value="Phosphatidylinositol 3-kinase Catalytic Subunit, Chain A, domain 1"/>
    <property type="match status" value="1"/>
</dbReference>
<dbReference type="SMART" id="SM00166">
    <property type="entry name" value="UBX"/>
    <property type="match status" value="1"/>
</dbReference>
<dbReference type="GO" id="GO:0061025">
    <property type="term" value="P:membrane fusion"/>
    <property type="evidence" value="ECO:0007669"/>
    <property type="project" value="TreeGrafter"/>
</dbReference>
<evidence type="ECO:0000256" key="3">
    <source>
        <dbReference type="ARBA" id="ARBA00004279"/>
    </source>
</evidence>
<dbReference type="Gene3D" id="3.30.420.210">
    <property type="entry name" value="SEP domain"/>
    <property type="match status" value="1"/>
</dbReference>
<keyword evidence="8" id="KW-0256">Endoplasmic reticulum</keyword>
<protein>
    <recommendedName>
        <fullName evidence="15">UBX domain-containing protein 2A</fullName>
    </recommendedName>
</protein>
<dbReference type="GO" id="GO:0043130">
    <property type="term" value="F:ubiquitin binding"/>
    <property type="evidence" value="ECO:0007669"/>
    <property type="project" value="TreeGrafter"/>
</dbReference>
<evidence type="ECO:0000313" key="20">
    <source>
        <dbReference type="Proteomes" id="UP000694562"/>
    </source>
</evidence>
<dbReference type="GO" id="GO:0007030">
    <property type="term" value="P:Golgi organization"/>
    <property type="evidence" value="ECO:0007669"/>
    <property type="project" value="TreeGrafter"/>
</dbReference>
<keyword evidence="9" id="KW-0832">Ubl conjugation</keyword>
<keyword evidence="10" id="KW-0333">Golgi apparatus</keyword>
<feature type="region of interest" description="Disordered" evidence="16">
    <location>
        <begin position="1"/>
        <end position="153"/>
    </location>
</feature>
<dbReference type="CDD" id="cd17160">
    <property type="entry name" value="UBX_UBXN2A"/>
    <property type="match status" value="1"/>
</dbReference>
<dbReference type="PANTHER" id="PTHR23333">
    <property type="entry name" value="UBX DOMAIN CONTAINING PROTEIN"/>
    <property type="match status" value="1"/>
</dbReference>
<keyword evidence="11" id="KW-0539">Nucleus</keyword>
<dbReference type="SMART" id="SM00553">
    <property type="entry name" value="SEP"/>
    <property type="match status" value="1"/>
</dbReference>
<dbReference type="PROSITE" id="PS51399">
    <property type="entry name" value="SEP"/>
    <property type="match status" value="1"/>
</dbReference>
<proteinExistence type="predicted"/>
<evidence type="ECO:0000256" key="15">
    <source>
        <dbReference type="ARBA" id="ARBA00073763"/>
    </source>
</evidence>
<dbReference type="GO" id="GO:0043161">
    <property type="term" value="P:proteasome-mediated ubiquitin-dependent protein catabolic process"/>
    <property type="evidence" value="ECO:0007669"/>
    <property type="project" value="TreeGrafter"/>
</dbReference>
<evidence type="ECO:0000256" key="5">
    <source>
        <dbReference type="ARBA" id="ARBA00004496"/>
    </source>
</evidence>
<organism evidence="19 20">
    <name type="scientific">Falco tinnunculus</name>
    <name type="common">Common kestrel</name>
    <dbReference type="NCBI Taxonomy" id="100819"/>
    <lineage>
        <taxon>Eukaryota</taxon>
        <taxon>Metazoa</taxon>
        <taxon>Chordata</taxon>
        <taxon>Craniata</taxon>
        <taxon>Vertebrata</taxon>
        <taxon>Euteleostomi</taxon>
        <taxon>Archelosauria</taxon>
        <taxon>Archosauria</taxon>
        <taxon>Dinosauria</taxon>
        <taxon>Saurischia</taxon>
        <taxon>Theropoda</taxon>
        <taxon>Coelurosauria</taxon>
        <taxon>Aves</taxon>
        <taxon>Neognathae</taxon>
        <taxon>Neoaves</taxon>
        <taxon>Telluraves</taxon>
        <taxon>Australaves</taxon>
        <taxon>Falconiformes</taxon>
        <taxon>Falconidae</taxon>
        <taxon>Falco</taxon>
    </lineage>
</organism>
<dbReference type="GO" id="GO:0043204">
    <property type="term" value="C:perikaryon"/>
    <property type="evidence" value="ECO:0007669"/>
    <property type="project" value="UniProtKB-SubCell"/>
</dbReference>
<dbReference type="SUPFAM" id="SSF102848">
    <property type="entry name" value="NSFL1 (p97 ATPase) cofactor p47, SEP domain"/>
    <property type="match status" value="1"/>
</dbReference>
<evidence type="ECO:0000256" key="14">
    <source>
        <dbReference type="ARBA" id="ARBA00066082"/>
    </source>
</evidence>
<dbReference type="Pfam" id="PF00789">
    <property type="entry name" value="UBX"/>
    <property type="match status" value="1"/>
</dbReference>
<dbReference type="Pfam" id="PF08059">
    <property type="entry name" value="SEP"/>
    <property type="match status" value="1"/>
</dbReference>
<feature type="domain" description="SEP" evidence="18">
    <location>
        <begin position="212"/>
        <end position="277"/>
    </location>
</feature>
<name>A0A8C4V9P6_FALTI</name>
<dbReference type="InterPro" id="IPR001012">
    <property type="entry name" value="UBX_dom"/>
</dbReference>
<dbReference type="GO" id="GO:0031468">
    <property type="term" value="P:nuclear membrane reassembly"/>
    <property type="evidence" value="ECO:0007669"/>
    <property type="project" value="TreeGrafter"/>
</dbReference>
<dbReference type="PANTHER" id="PTHR23333:SF16">
    <property type="entry name" value="UBX DOMAIN-CONTAINING PROTEIN 2A"/>
    <property type="match status" value="1"/>
</dbReference>
<evidence type="ECO:0000256" key="6">
    <source>
        <dbReference type="ARBA" id="ARBA00004555"/>
    </source>
</evidence>
<evidence type="ECO:0000256" key="13">
    <source>
        <dbReference type="ARBA" id="ARBA00053310"/>
    </source>
</evidence>
<feature type="compositionally biased region" description="Polar residues" evidence="16">
    <location>
        <begin position="426"/>
        <end position="446"/>
    </location>
</feature>
<dbReference type="Ensembl" id="ENSFTIT00000025784.1">
    <property type="protein sequence ID" value="ENSFTIP00000024745.1"/>
    <property type="gene ID" value="ENSFTIG00000015782.1"/>
</dbReference>
<dbReference type="FunFam" id="3.30.420.210:FF:000004">
    <property type="entry name" value="UBX domain-containing protein 2A"/>
    <property type="match status" value="1"/>
</dbReference>
<evidence type="ECO:0000256" key="11">
    <source>
        <dbReference type="ARBA" id="ARBA00023242"/>
    </source>
</evidence>
<dbReference type="PROSITE" id="PS50033">
    <property type="entry name" value="UBX"/>
    <property type="match status" value="1"/>
</dbReference>
<evidence type="ECO:0000256" key="12">
    <source>
        <dbReference type="ARBA" id="ARBA00023273"/>
    </source>
</evidence>
<dbReference type="GO" id="GO:0005634">
    <property type="term" value="C:nucleus"/>
    <property type="evidence" value="ECO:0007669"/>
    <property type="project" value="UniProtKB-SubCell"/>
</dbReference>
<evidence type="ECO:0000256" key="7">
    <source>
        <dbReference type="ARBA" id="ARBA00022490"/>
    </source>
</evidence>
<dbReference type="GO" id="GO:0005794">
    <property type="term" value="C:Golgi apparatus"/>
    <property type="evidence" value="ECO:0007669"/>
    <property type="project" value="UniProtKB-SubCell"/>
</dbReference>
<evidence type="ECO:0000256" key="8">
    <source>
        <dbReference type="ARBA" id="ARBA00022824"/>
    </source>
</evidence>
<dbReference type="GO" id="GO:0030425">
    <property type="term" value="C:dendrite"/>
    <property type="evidence" value="ECO:0007669"/>
    <property type="project" value="UniProtKB-SubCell"/>
</dbReference>
<dbReference type="AlphaFoldDB" id="A0A8C4V9P6"/>
<feature type="compositionally biased region" description="Low complexity" evidence="16">
    <location>
        <begin position="139"/>
        <end position="150"/>
    </location>
</feature>
<accession>A0A8C4V9P6</accession>
<evidence type="ECO:0000256" key="9">
    <source>
        <dbReference type="ARBA" id="ARBA00022843"/>
    </source>
</evidence>
<evidence type="ECO:0000313" key="19">
    <source>
        <dbReference type="Ensembl" id="ENSFTIP00000024745.1"/>
    </source>
</evidence>
<sequence>MTPATAAAPHHVPARGTLPPASEEEPQRGAGARPLQAEAPGRKARQPPSLPRGQSGTAPGEAAQPHGAPLAARHTPAPHSAPATAAQAPPLGSGGGPCPSPRPASPRPGGGSGCPGRRRPRLRPGPRDTAELARRGGRCRAAGAAAAAGRSTRMKDMDNIKTVKKEWMCKSGTNDQILNGTEQNCDYFVDNLFEEAQKVGAICMPPTTVKNQVDVIIKLWKNGFTVNDGELRSYSDAANQQFLDSIKKGELPFELRKAFDKEEIDVKVEDKKDKVYLLSKKPMFHPFSGHGYRLGSATPRIISKVRDDHEGPDNKRHLPLVPLNDMEPITNVQIWLADGERIIQKFNVSHRISHVRDFITKYQGSEGGVPFTLTTSLPFRELQDETLTLEEAKLQNAVVVQRLQKTTEPFRLLVIKAPDNDYKTAATPNGQLKNEQKNAIKSTRSN</sequence>